<feature type="transmembrane region" description="Helical" evidence="1">
    <location>
        <begin position="245"/>
        <end position="264"/>
    </location>
</feature>
<evidence type="ECO:0000256" key="1">
    <source>
        <dbReference type="SAM" id="Phobius"/>
    </source>
</evidence>
<reference evidence="2" key="1">
    <citation type="submission" date="2022-07" db="EMBL/GenBank/DDBJ databases">
        <authorList>
            <person name="Macas J."/>
            <person name="Novak P."/>
            <person name="Neumann P."/>
        </authorList>
    </citation>
    <scope>NUCLEOTIDE SEQUENCE</scope>
</reference>
<dbReference type="AlphaFoldDB" id="A0A9P1E0E5"/>
<dbReference type="OrthoDB" id="1325983at2759"/>
<gene>
    <name evidence="2" type="ORF">CEURO_LOCUS3793</name>
</gene>
<name>A0A9P1E0E5_CUSEU</name>
<keyword evidence="1" id="KW-1133">Transmembrane helix</keyword>
<proteinExistence type="predicted"/>
<protein>
    <submittedName>
        <fullName evidence="2">Uncharacterized protein</fullName>
    </submittedName>
</protein>
<dbReference type="EMBL" id="CAMAPE010000006">
    <property type="protein sequence ID" value="CAH9070835.1"/>
    <property type="molecule type" value="Genomic_DNA"/>
</dbReference>
<keyword evidence="1" id="KW-0812">Transmembrane</keyword>
<keyword evidence="1" id="KW-0472">Membrane</keyword>
<organism evidence="2 3">
    <name type="scientific">Cuscuta europaea</name>
    <name type="common">European dodder</name>
    <dbReference type="NCBI Taxonomy" id="41803"/>
    <lineage>
        <taxon>Eukaryota</taxon>
        <taxon>Viridiplantae</taxon>
        <taxon>Streptophyta</taxon>
        <taxon>Embryophyta</taxon>
        <taxon>Tracheophyta</taxon>
        <taxon>Spermatophyta</taxon>
        <taxon>Magnoliopsida</taxon>
        <taxon>eudicotyledons</taxon>
        <taxon>Gunneridae</taxon>
        <taxon>Pentapetalae</taxon>
        <taxon>asterids</taxon>
        <taxon>lamiids</taxon>
        <taxon>Solanales</taxon>
        <taxon>Convolvulaceae</taxon>
        <taxon>Cuscuteae</taxon>
        <taxon>Cuscuta</taxon>
        <taxon>Cuscuta subgen. Cuscuta</taxon>
    </lineage>
</organism>
<comment type="caution">
    <text evidence="2">The sequence shown here is derived from an EMBL/GenBank/DDBJ whole genome shotgun (WGS) entry which is preliminary data.</text>
</comment>
<accession>A0A9P1E0E5</accession>
<evidence type="ECO:0000313" key="3">
    <source>
        <dbReference type="Proteomes" id="UP001152484"/>
    </source>
</evidence>
<evidence type="ECO:0000313" key="2">
    <source>
        <dbReference type="EMBL" id="CAH9070835.1"/>
    </source>
</evidence>
<sequence>MTCVLLLIGGLKNLHKYNRRTHVGSSSCTRQKRATLTNGVESLSHFLLCEFERLLVSTLDNHDSLRLKNTGEGNSCTTQNNLEHVNKNEKTCDVGILSDLAVSDWDYANTGFTGNLNEDFDFERAFVVHALLFQVRNSFVVHVSENEKRVPISSVSDLWDNDANEKIVTPITQNSYDAVVLLQYVILSRQHQMKRQPRLMCQLLRESKIVISIPQNPYDDVVLLHYVVLSTQHQRKTHARLMCQLLKESVIVIILFLIFLFYCFK</sequence>
<dbReference type="Proteomes" id="UP001152484">
    <property type="component" value="Unassembled WGS sequence"/>
</dbReference>
<keyword evidence="3" id="KW-1185">Reference proteome</keyword>